<evidence type="ECO:0000313" key="1">
    <source>
        <dbReference type="EMBL" id="CAE7322368.1"/>
    </source>
</evidence>
<protein>
    <submittedName>
        <fullName evidence="1">Uncharacterized protein</fullName>
    </submittedName>
</protein>
<comment type="caution">
    <text evidence="1">The sequence shown here is derived from an EMBL/GenBank/DDBJ whole genome shotgun (WGS) entry which is preliminary data.</text>
</comment>
<accession>A0A812NPM8</accession>
<name>A0A812NPM8_9DINO</name>
<sequence length="99" mass="10892">MLRRPCDAHTSESICGQHAGDLRPGQLAKLVPPDILAALVPGRAVERLPVTLGHRLACIGVGLICLKPPTRNLLREAILSQLEFRLHSLSELKLRAYLR</sequence>
<proteinExistence type="predicted"/>
<dbReference type="AlphaFoldDB" id="A0A812NPM8"/>
<dbReference type="Proteomes" id="UP000604046">
    <property type="component" value="Unassembled WGS sequence"/>
</dbReference>
<gene>
    <name evidence="1" type="ORF">SNAT2548_LOCUS16893</name>
</gene>
<keyword evidence="2" id="KW-1185">Reference proteome</keyword>
<reference evidence="1" key="1">
    <citation type="submission" date="2021-02" db="EMBL/GenBank/DDBJ databases">
        <authorList>
            <person name="Dougan E. K."/>
            <person name="Rhodes N."/>
            <person name="Thang M."/>
            <person name="Chan C."/>
        </authorList>
    </citation>
    <scope>NUCLEOTIDE SEQUENCE</scope>
</reference>
<organism evidence="1 2">
    <name type="scientific">Symbiodinium natans</name>
    <dbReference type="NCBI Taxonomy" id="878477"/>
    <lineage>
        <taxon>Eukaryota</taxon>
        <taxon>Sar</taxon>
        <taxon>Alveolata</taxon>
        <taxon>Dinophyceae</taxon>
        <taxon>Suessiales</taxon>
        <taxon>Symbiodiniaceae</taxon>
        <taxon>Symbiodinium</taxon>
    </lineage>
</organism>
<evidence type="ECO:0000313" key="2">
    <source>
        <dbReference type="Proteomes" id="UP000604046"/>
    </source>
</evidence>
<dbReference type="EMBL" id="CAJNDS010002094">
    <property type="protein sequence ID" value="CAE7322368.1"/>
    <property type="molecule type" value="Genomic_DNA"/>
</dbReference>